<sequence length="952" mass="106318">MWLHNNNNNNPEGIRKGGKGHGLVAVAVDKDKGSHYALKWAADSLLSRGQTIILIHVLHNTTSSSSTGSSSNALGCNISNSVASPYRHQLDNSTKDLFLTFHCYCTRKDIQCLDVLLEDTDVVKAITEYVSYGAIENLVVGASSRHGFIRPAFERRGDISALSEVDFGESDTDISFVSSDRPSSGRTSSVYDFIDSARTSRASTSSDRSFGSSRLGLKFNDPMSSDSTATSFSNSSQNMDEAVEADMRRLKLELKQTMEMYSTACREALTAQHKLMELNHWRMEEEIRIEETQLAQEAALVMAEKEKARSKAALETTEALKQIAEVESHRRESIEVKALKEAEELRKLLDNVTQSDVKYRKYTIEEIEEATNLFSESQKIGEGGYGPVYKCYLDHTPVAVKVLRPDAAQGKSQFQQEINILSCIRHPNMVLLLGACPEYGILVYEYMANGSLDDCLFRKKKNGVLPWQVRVRIAAEIGTGLLFLHETKPEALVHRDLKPGNILLDQNYVSKISDVGLARLVPAVAENVTQLCMTSAAGTFCYIDPEYQQTGMLGVKSDVYSLGIIFLQLLTGRPPMGLAHHVQQSIEKGTFAEMLDPSVTEWPFEQALCHAKMALKCAELRRKDRPDLCKQILPHLNKFRDFAEQRFLGGPLSCIISSTATASSPNNTQPSIQQERGEIYFFYRPKVGKEEAHSDDDVQRLYIIMRPESGERAVEEKQHHDHDDDANKGCGGHGSQKVNIEEESLFRLIVMGRKRLPDPAQKSTPYWGFVEMVTTRADHVKSALKRQEYETSTRGHRHTSEARAVGEGIYRIVRHERGGKRTQHTHLIYKLEFPSGENEKREPQESLNIKPEGSFIIQIKNPEKGSEGLMKKRKAVFPAHLQGQLGHLKFAAPDPPDFLNYEGCELLLISASDHIEHDLGLELLTDSSSSDLLHSFGDSVGPTAPLLKGTWA</sequence>
<feature type="compositionally biased region" description="Basic and acidic residues" evidence="10">
    <location>
        <begin position="711"/>
        <end position="727"/>
    </location>
</feature>
<evidence type="ECO:0000256" key="6">
    <source>
        <dbReference type="ARBA" id="ARBA00022786"/>
    </source>
</evidence>
<dbReference type="AlphaFoldDB" id="A0A4P1RES7"/>
<evidence type="ECO:0000256" key="7">
    <source>
        <dbReference type="ARBA" id="ARBA00022840"/>
    </source>
</evidence>
<dbReference type="SMART" id="SM00220">
    <property type="entry name" value="S_TKc"/>
    <property type="match status" value="1"/>
</dbReference>
<dbReference type="GO" id="GO:0005524">
    <property type="term" value="F:ATP binding"/>
    <property type="evidence" value="ECO:0007669"/>
    <property type="project" value="UniProtKB-KW"/>
</dbReference>
<dbReference type="EMBL" id="CM007366">
    <property type="protein sequence ID" value="OIW09316.1"/>
    <property type="molecule type" value="Genomic_DNA"/>
</dbReference>
<dbReference type="InterPro" id="IPR051348">
    <property type="entry name" value="U-box_ubiquitin_ligases"/>
</dbReference>
<evidence type="ECO:0000256" key="9">
    <source>
        <dbReference type="ARBA" id="ARBA00048679"/>
    </source>
</evidence>
<dbReference type="Gene3D" id="3.30.200.20">
    <property type="entry name" value="Phosphorylase Kinase, domain 1"/>
    <property type="match status" value="1"/>
</dbReference>
<feature type="domain" description="Protein kinase" evidence="11">
    <location>
        <begin position="374"/>
        <end position="648"/>
    </location>
</feature>
<evidence type="ECO:0000256" key="3">
    <source>
        <dbReference type="ARBA" id="ARBA00022679"/>
    </source>
</evidence>
<keyword evidence="2" id="KW-0723">Serine/threonine-protein kinase</keyword>
<comment type="catalytic activity">
    <reaction evidence="1">
        <text>S-ubiquitinyl-[E2 ubiquitin-conjugating enzyme]-L-cysteine + [acceptor protein]-L-lysine = [E2 ubiquitin-conjugating enzyme]-L-cysteine + N(6)-ubiquitinyl-[acceptor protein]-L-lysine.</text>
        <dbReference type="EC" id="2.3.2.27"/>
    </reaction>
</comment>
<dbReference type="Pfam" id="PF00582">
    <property type="entry name" value="Usp"/>
    <property type="match status" value="1"/>
</dbReference>
<keyword evidence="5" id="KW-0418">Kinase</keyword>
<accession>A0A4P1RES7</accession>
<keyword evidence="3" id="KW-0808">Transferase</keyword>
<protein>
    <recommendedName>
        <fullName evidence="11">Protein kinase domain-containing protein</fullName>
    </recommendedName>
</protein>
<reference evidence="12 13" key="1">
    <citation type="journal article" date="2017" name="Plant Biotechnol. J.">
        <title>A comprehensive draft genome sequence for lupin (Lupinus angustifolius), an emerging health food: insights into plant-microbe interactions and legume evolution.</title>
        <authorList>
            <person name="Hane J.K."/>
            <person name="Ming Y."/>
            <person name="Kamphuis L.G."/>
            <person name="Nelson M.N."/>
            <person name="Garg G."/>
            <person name="Atkins C.A."/>
            <person name="Bayer P.E."/>
            <person name="Bravo A."/>
            <person name="Bringans S."/>
            <person name="Cannon S."/>
            <person name="Edwards D."/>
            <person name="Foley R."/>
            <person name="Gao L.L."/>
            <person name="Harrison M.J."/>
            <person name="Huang W."/>
            <person name="Hurgobin B."/>
            <person name="Li S."/>
            <person name="Liu C.W."/>
            <person name="McGrath A."/>
            <person name="Morahan G."/>
            <person name="Murray J."/>
            <person name="Weller J."/>
            <person name="Jian J."/>
            <person name="Singh K.B."/>
        </authorList>
    </citation>
    <scope>NUCLEOTIDE SEQUENCE [LARGE SCALE GENOMIC DNA]</scope>
    <source>
        <strain evidence="13">cv. Tanjil</strain>
        <tissue evidence="12">Whole plant</tissue>
    </source>
</reference>
<dbReference type="InterPro" id="IPR006016">
    <property type="entry name" value="UspA"/>
</dbReference>
<dbReference type="PROSITE" id="PS50011">
    <property type="entry name" value="PROTEIN_KINASE_DOM"/>
    <property type="match status" value="1"/>
</dbReference>
<dbReference type="SUPFAM" id="SSF52402">
    <property type="entry name" value="Adenine nucleotide alpha hydrolases-like"/>
    <property type="match status" value="1"/>
</dbReference>
<evidence type="ECO:0000259" key="11">
    <source>
        <dbReference type="PROSITE" id="PS50011"/>
    </source>
</evidence>
<dbReference type="PANTHER" id="PTHR45647">
    <property type="entry name" value="OS02G0152300 PROTEIN"/>
    <property type="match status" value="1"/>
</dbReference>
<feature type="region of interest" description="Disordered" evidence="10">
    <location>
        <begin position="711"/>
        <end position="736"/>
    </location>
</feature>
<name>A0A4P1RES7_LUPAN</name>
<evidence type="ECO:0000256" key="10">
    <source>
        <dbReference type="SAM" id="MobiDB-lite"/>
    </source>
</evidence>
<keyword evidence="13" id="KW-1185">Reference proteome</keyword>
<dbReference type="Pfam" id="PF00069">
    <property type="entry name" value="Pkinase"/>
    <property type="match status" value="1"/>
</dbReference>
<evidence type="ECO:0000256" key="5">
    <source>
        <dbReference type="ARBA" id="ARBA00022777"/>
    </source>
</evidence>
<comment type="catalytic activity">
    <reaction evidence="8">
        <text>L-threonyl-[protein] + ATP = O-phospho-L-threonyl-[protein] + ADP + H(+)</text>
        <dbReference type="Rhea" id="RHEA:46608"/>
        <dbReference type="Rhea" id="RHEA-COMP:11060"/>
        <dbReference type="Rhea" id="RHEA-COMP:11605"/>
        <dbReference type="ChEBI" id="CHEBI:15378"/>
        <dbReference type="ChEBI" id="CHEBI:30013"/>
        <dbReference type="ChEBI" id="CHEBI:30616"/>
        <dbReference type="ChEBI" id="CHEBI:61977"/>
        <dbReference type="ChEBI" id="CHEBI:456216"/>
        <dbReference type="EC" id="2.7.11.1"/>
    </reaction>
</comment>
<organism evidence="12 13">
    <name type="scientific">Lupinus angustifolius</name>
    <name type="common">Narrow-leaved blue lupine</name>
    <dbReference type="NCBI Taxonomy" id="3871"/>
    <lineage>
        <taxon>Eukaryota</taxon>
        <taxon>Viridiplantae</taxon>
        <taxon>Streptophyta</taxon>
        <taxon>Embryophyta</taxon>
        <taxon>Tracheophyta</taxon>
        <taxon>Spermatophyta</taxon>
        <taxon>Magnoliopsida</taxon>
        <taxon>eudicotyledons</taxon>
        <taxon>Gunneridae</taxon>
        <taxon>Pentapetalae</taxon>
        <taxon>rosids</taxon>
        <taxon>fabids</taxon>
        <taxon>Fabales</taxon>
        <taxon>Fabaceae</taxon>
        <taxon>Papilionoideae</taxon>
        <taxon>50 kb inversion clade</taxon>
        <taxon>genistoids sensu lato</taxon>
        <taxon>core genistoids</taxon>
        <taxon>Genisteae</taxon>
        <taxon>Lupinus</taxon>
    </lineage>
</organism>
<dbReference type="Gene3D" id="3.40.50.620">
    <property type="entry name" value="HUPs"/>
    <property type="match status" value="1"/>
</dbReference>
<dbReference type="Gene3D" id="1.10.510.10">
    <property type="entry name" value="Transferase(Phosphotransferase) domain 1"/>
    <property type="match status" value="1"/>
</dbReference>
<evidence type="ECO:0000256" key="4">
    <source>
        <dbReference type="ARBA" id="ARBA00022741"/>
    </source>
</evidence>
<dbReference type="Gramene" id="OIW09316">
    <property type="protein sequence ID" value="OIW09316"/>
    <property type="gene ID" value="TanjilG_01287"/>
</dbReference>
<dbReference type="FunFam" id="3.30.200.20:FF:000162">
    <property type="entry name" value="Adenine nucleotide alpha hydrolase-like domain kinase"/>
    <property type="match status" value="1"/>
</dbReference>
<dbReference type="Proteomes" id="UP000188354">
    <property type="component" value="Chromosome LG06"/>
</dbReference>
<dbReference type="STRING" id="3871.A0A4P1RES7"/>
<keyword evidence="7" id="KW-0067">ATP-binding</keyword>
<dbReference type="InterPro" id="IPR000719">
    <property type="entry name" value="Prot_kinase_dom"/>
</dbReference>
<gene>
    <name evidence="12" type="ORF">TanjilG_01287</name>
</gene>
<keyword evidence="6" id="KW-0833">Ubl conjugation pathway</keyword>
<dbReference type="GO" id="GO:0004674">
    <property type="term" value="F:protein serine/threonine kinase activity"/>
    <property type="evidence" value="ECO:0007669"/>
    <property type="project" value="UniProtKB-KW"/>
</dbReference>
<evidence type="ECO:0000256" key="1">
    <source>
        <dbReference type="ARBA" id="ARBA00000900"/>
    </source>
</evidence>
<dbReference type="PANTHER" id="PTHR45647:SF76">
    <property type="entry name" value="PROTEIN KINASE DOMAIN-CONTAINING PROTEIN"/>
    <property type="match status" value="1"/>
</dbReference>
<keyword evidence="4" id="KW-0547">Nucleotide-binding</keyword>
<dbReference type="GO" id="GO:0061630">
    <property type="term" value="F:ubiquitin protein ligase activity"/>
    <property type="evidence" value="ECO:0007669"/>
    <property type="project" value="UniProtKB-EC"/>
</dbReference>
<dbReference type="InterPro" id="IPR008271">
    <property type="entry name" value="Ser/Thr_kinase_AS"/>
</dbReference>
<evidence type="ECO:0000313" key="12">
    <source>
        <dbReference type="EMBL" id="OIW09316.1"/>
    </source>
</evidence>
<evidence type="ECO:0000256" key="2">
    <source>
        <dbReference type="ARBA" id="ARBA00022527"/>
    </source>
</evidence>
<dbReference type="FunFam" id="1.10.510.10:FF:001023">
    <property type="entry name" value="Os07g0541700 protein"/>
    <property type="match status" value="1"/>
</dbReference>
<dbReference type="InterPro" id="IPR014729">
    <property type="entry name" value="Rossmann-like_a/b/a_fold"/>
</dbReference>
<evidence type="ECO:0000256" key="8">
    <source>
        <dbReference type="ARBA" id="ARBA00047899"/>
    </source>
</evidence>
<proteinExistence type="predicted"/>
<dbReference type="CDD" id="cd01989">
    <property type="entry name" value="USP_STK_Ubox_N"/>
    <property type="match status" value="1"/>
</dbReference>
<evidence type="ECO:0000313" key="13">
    <source>
        <dbReference type="Proteomes" id="UP000188354"/>
    </source>
</evidence>
<dbReference type="SUPFAM" id="SSF56112">
    <property type="entry name" value="Protein kinase-like (PK-like)"/>
    <property type="match status" value="1"/>
</dbReference>
<comment type="catalytic activity">
    <reaction evidence="9">
        <text>L-seryl-[protein] + ATP = O-phospho-L-seryl-[protein] + ADP + H(+)</text>
        <dbReference type="Rhea" id="RHEA:17989"/>
        <dbReference type="Rhea" id="RHEA-COMP:9863"/>
        <dbReference type="Rhea" id="RHEA-COMP:11604"/>
        <dbReference type="ChEBI" id="CHEBI:15378"/>
        <dbReference type="ChEBI" id="CHEBI:29999"/>
        <dbReference type="ChEBI" id="CHEBI:30616"/>
        <dbReference type="ChEBI" id="CHEBI:83421"/>
        <dbReference type="ChEBI" id="CHEBI:456216"/>
        <dbReference type="EC" id="2.7.11.1"/>
    </reaction>
</comment>
<dbReference type="InterPro" id="IPR011009">
    <property type="entry name" value="Kinase-like_dom_sf"/>
</dbReference>
<dbReference type="PROSITE" id="PS00108">
    <property type="entry name" value="PROTEIN_KINASE_ST"/>
    <property type="match status" value="1"/>
</dbReference>